<dbReference type="InterPro" id="IPR002048">
    <property type="entry name" value="EF_hand_dom"/>
</dbReference>
<evidence type="ECO:0000256" key="1">
    <source>
        <dbReference type="ARBA" id="ARBA00022723"/>
    </source>
</evidence>
<evidence type="ECO:0000313" key="6">
    <source>
        <dbReference type="Proteomes" id="UP001470230"/>
    </source>
</evidence>
<keyword evidence="3" id="KW-0106">Calcium</keyword>
<dbReference type="InterPro" id="IPR018247">
    <property type="entry name" value="EF_Hand_1_Ca_BS"/>
</dbReference>
<protein>
    <submittedName>
        <fullName evidence="5">Centrin-3</fullName>
    </submittedName>
</protein>
<dbReference type="Proteomes" id="UP001470230">
    <property type="component" value="Unassembled WGS sequence"/>
</dbReference>
<gene>
    <name evidence="5" type="ORF">M9Y10_002203</name>
</gene>
<dbReference type="CDD" id="cd00051">
    <property type="entry name" value="EFh"/>
    <property type="match status" value="1"/>
</dbReference>
<dbReference type="InterPro" id="IPR050230">
    <property type="entry name" value="CALM/Myosin/TropC-like"/>
</dbReference>
<feature type="domain" description="EF-hand" evidence="4">
    <location>
        <begin position="115"/>
        <end position="147"/>
    </location>
</feature>
<dbReference type="PROSITE" id="PS00018">
    <property type="entry name" value="EF_HAND_1"/>
    <property type="match status" value="2"/>
</dbReference>
<feature type="domain" description="EF-hand" evidence="4">
    <location>
        <begin position="43"/>
        <end position="78"/>
    </location>
</feature>
<name>A0ABR2L944_9EUKA</name>
<dbReference type="InterPro" id="IPR011992">
    <property type="entry name" value="EF-hand-dom_pair"/>
</dbReference>
<evidence type="ECO:0000256" key="2">
    <source>
        <dbReference type="ARBA" id="ARBA00022737"/>
    </source>
</evidence>
<dbReference type="PANTHER" id="PTHR23048">
    <property type="entry name" value="MYOSIN LIGHT CHAIN 1, 3"/>
    <property type="match status" value="1"/>
</dbReference>
<dbReference type="SMART" id="SM00054">
    <property type="entry name" value="EFh"/>
    <property type="match status" value="3"/>
</dbReference>
<evidence type="ECO:0000313" key="5">
    <source>
        <dbReference type="EMBL" id="KAK8899880.1"/>
    </source>
</evidence>
<comment type="caution">
    <text evidence="5">The sequence shown here is derived from an EMBL/GenBank/DDBJ whole genome shotgun (WGS) entry which is preliminary data.</text>
</comment>
<dbReference type="EMBL" id="JAPFFF010000001">
    <property type="protein sequence ID" value="KAK8899880.1"/>
    <property type="molecule type" value="Genomic_DNA"/>
</dbReference>
<dbReference type="PANTHER" id="PTHR23048:SF48">
    <property type="entry name" value="CENTRIN 3"/>
    <property type="match status" value="1"/>
</dbReference>
<sequence>MTSLTQDQQLEIREAFDIFDSDKSGSIDRHELRVALRAMGFDATKDEVTRIMKQYDPDATGLVNFPAFQKIVEEKLAQRRPEDEIQKAYNLFADGQDGISINSLRRITRELGETLNDEELKAMIDEFDQDHDGKINYEEFLTIVNGR</sequence>
<dbReference type="SUPFAM" id="SSF47473">
    <property type="entry name" value="EF-hand"/>
    <property type="match status" value="1"/>
</dbReference>
<evidence type="ECO:0000259" key="4">
    <source>
        <dbReference type="PROSITE" id="PS50222"/>
    </source>
</evidence>
<dbReference type="PROSITE" id="PS50222">
    <property type="entry name" value="EF_HAND_2"/>
    <property type="match status" value="3"/>
</dbReference>
<reference evidence="5 6" key="1">
    <citation type="submission" date="2024-04" db="EMBL/GenBank/DDBJ databases">
        <title>Tritrichomonas musculus Genome.</title>
        <authorList>
            <person name="Alves-Ferreira E."/>
            <person name="Grigg M."/>
            <person name="Lorenzi H."/>
            <person name="Galac M."/>
        </authorList>
    </citation>
    <scope>NUCLEOTIDE SEQUENCE [LARGE SCALE GENOMIC DNA]</scope>
    <source>
        <strain evidence="5 6">EAF2021</strain>
    </source>
</reference>
<evidence type="ECO:0000256" key="3">
    <source>
        <dbReference type="ARBA" id="ARBA00022837"/>
    </source>
</evidence>
<keyword evidence="6" id="KW-1185">Reference proteome</keyword>
<keyword evidence="1" id="KW-0479">Metal-binding</keyword>
<proteinExistence type="predicted"/>
<feature type="domain" description="EF-hand" evidence="4">
    <location>
        <begin position="7"/>
        <end position="42"/>
    </location>
</feature>
<keyword evidence="2" id="KW-0677">Repeat</keyword>
<dbReference type="Gene3D" id="1.10.238.10">
    <property type="entry name" value="EF-hand"/>
    <property type="match status" value="2"/>
</dbReference>
<organism evidence="5 6">
    <name type="scientific">Tritrichomonas musculus</name>
    <dbReference type="NCBI Taxonomy" id="1915356"/>
    <lineage>
        <taxon>Eukaryota</taxon>
        <taxon>Metamonada</taxon>
        <taxon>Parabasalia</taxon>
        <taxon>Tritrichomonadida</taxon>
        <taxon>Tritrichomonadidae</taxon>
        <taxon>Tritrichomonas</taxon>
    </lineage>
</organism>
<accession>A0ABR2L944</accession>
<dbReference type="Pfam" id="PF13499">
    <property type="entry name" value="EF-hand_7"/>
    <property type="match status" value="2"/>
</dbReference>